<dbReference type="AlphaFoldDB" id="A0A0A9GE49"/>
<organism evidence="1">
    <name type="scientific">Arundo donax</name>
    <name type="common">Giant reed</name>
    <name type="synonym">Donax arundinaceus</name>
    <dbReference type="NCBI Taxonomy" id="35708"/>
    <lineage>
        <taxon>Eukaryota</taxon>
        <taxon>Viridiplantae</taxon>
        <taxon>Streptophyta</taxon>
        <taxon>Embryophyta</taxon>
        <taxon>Tracheophyta</taxon>
        <taxon>Spermatophyta</taxon>
        <taxon>Magnoliopsida</taxon>
        <taxon>Liliopsida</taxon>
        <taxon>Poales</taxon>
        <taxon>Poaceae</taxon>
        <taxon>PACMAD clade</taxon>
        <taxon>Arundinoideae</taxon>
        <taxon>Arundineae</taxon>
        <taxon>Arundo</taxon>
    </lineage>
</organism>
<accession>A0A0A9GE49</accession>
<reference evidence="1" key="1">
    <citation type="submission" date="2014-09" db="EMBL/GenBank/DDBJ databases">
        <authorList>
            <person name="Magalhaes I.L.F."/>
            <person name="Oliveira U."/>
            <person name="Santos F.R."/>
            <person name="Vidigal T.H.D.A."/>
            <person name="Brescovit A.D."/>
            <person name="Santos A.J."/>
        </authorList>
    </citation>
    <scope>NUCLEOTIDE SEQUENCE</scope>
    <source>
        <tissue evidence="1">Shoot tissue taken approximately 20 cm above the soil surface</tissue>
    </source>
</reference>
<dbReference type="EMBL" id="GBRH01177065">
    <property type="protein sequence ID" value="JAE20831.1"/>
    <property type="molecule type" value="Transcribed_RNA"/>
</dbReference>
<sequence length="69" mass="7344">MHRQLLWSGASPEAQLPRMLSARIDSTMAHKYHILSCLLISLNDGQLPQHLAKAGERRGAPPGASGGGS</sequence>
<name>A0A0A9GE49_ARUDO</name>
<evidence type="ECO:0000313" key="1">
    <source>
        <dbReference type="EMBL" id="JAE20831.1"/>
    </source>
</evidence>
<proteinExistence type="predicted"/>
<protein>
    <submittedName>
        <fullName evidence="1">Uncharacterized protein</fullName>
    </submittedName>
</protein>
<reference evidence="1" key="2">
    <citation type="journal article" date="2015" name="Data Brief">
        <title>Shoot transcriptome of the giant reed, Arundo donax.</title>
        <authorList>
            <person name="Barrero R.A."/>
            <person name="Guerrero F.D."/>
            <person name="Moolhuijzen P."/>
            <person name="Goolsby J.A."/>
            <person name="Tidwell J."/>
            <person name="Bellgard S.E."/>
            <person name="Bellgard M.I."/>
        </authorList>
    </citation>
    <scope>NUCLEOTIDE SEQUENCE</scope>
    <source>
        <tissue evidence="1">Shoot tissue taken approximately 20 cm above the soil surface</tissue>
    </source>
</reference>